<evidence type="ECO:0000256" key="6">
    <source>
        <dbReference type="ARBA" id="ARBA00022592"/>
    </source>
</evidence>
<dbReference type="PIRSF" id="PIRSF002756">
    <property type="entry name" value="PstS"/>
    <property type="match status" value="1"/>
</dbReference>
<evidence type="ECO:0000313" key="8">
    <source>
        <dbReference type="EMBL" id="ARP99597.1"/>
    </source>
</evidence>
<keyword evidence="6 7" id="KW-0592">Phosphate transport</keyword>
<evidence type="ECO:0000256" key="3">
    <source>
        <dbReference type="ARBA" id="ARBA00011529"/>
    </source>
</evidence>
<gene>
    <name evidence="8" type="ORF">CAK95_11245</name>
</gene>
<accession>A0A1W6ZQR3</accession>
<evidence type="ECO:0000313" key="9">
    <source>
        <dbReference type="Proteomes" id="UP000194137"/>
    </source>
</evidence>
<dbReference type="OrthoDB" id="9801510at2"/>
<dbReference type="GO" id="GO:0042301">
    <property type="term" value="F:phosphate ion binding"/>
    <property type="evidence" value="ECO:0007669"/>
    <property type="project" value="InterPro"/>
</dbReference>
<dbReference type="InterPro" id="IPR005673">
    <property type="entry name" value="ABC_phos-bd_PstS"/>
</dbReference>
<proteinExistence type="inferred from homology"/>
<dbReference type="PANTHER" id="PTHR42996">
    <property type="entry name" value="PHOSPHATE-BINDING PROTEIN PSTS"/>
    <property type="match status" value="1"/>
</dbReference>
<evidence type="ECO:0000256" key="7">
    <source>
        <dbReference type="PIRNR" id="PIRNR002756"/>
    </source>
</evidence>
<dbReference type="Pfam" id="PF12849">
    <property type="entry name" value="PBP_like_2"/>
    <property type="match status" value="1"/>
</dbReference>
<name>A0A1W6ZQR3_9HYPH</name>
<dbReference type="GO" id="GO:0043190">
    <property type="term" value="C:ATP-binding cassette (ABC) transporter complex"/>
    <property type="evidence" value="ECO:0007669"/>
    <property type="project" value="InterPro"/>
</dbReference>
<dbReference type="NCBIfam" id="TIGR00975">
    <property type="entry name" value="3a0107s03"/>
    <property type="match status" value="1"/>
</dbReference>
<evidence type="ECO:0000256" key="4">
    <source>
        <dbReference type="ARBA" id="ARBA00021889"/>
    </source>
</evidence>
<dbReference type="SUPFAM" id="SSF53850">
    <property type="entry name" value="Periplasmic binding protein-like II"/>
    <property type="match status" value="1"/>
</dbReference>
<dbReference type="EMBL" id="CP021112">
    <property type="protein sequence ID" value="ARP99597.1"/>
    <property type="molecule type" value="Genomic_DNA"/>
</dbReference>
<dbReference type="InterPro" id="IPR050962">
    <property type="entry name" value="Phosphate-bind_PstS"/>
</dbReference>
<dbReference type="Gene3D" id="3.40.190.10">
    <property type="entry name" value="Periplasmic binding protein-like II"/>
    <property type="match status" value="2"/>
</dbReference>
<dbReference type="RefSeq" id="WP_086088006.1">
    <property type="nucleotide sequence ID" value="NZ_CP021112.1"/>
</dbReference>
<dbReference type="KEGG" id="psin:CAK95_11245"/>
<dbReference type="PANTHER" id="PTHR42996:SF1">
    <property type="entry name" value="PHOSPHATE-BINDING PROTEIN PSTS"/>
    <property type="match status" value="1"/>
</dbReference>
<keyword evidence="5 7" id="KW-0813">Transport</keyword>
<dbReference type="GO" id="GO:0035435">
    <property type="term" value="P:phosphate ion transmembrane transport"/>
    <property type="evidence" value="ECO:0007669"/>
    <property type="project" value="InterPro"/>
</dbReference>
<dbReference type="AlphaFoldDB" id="A0A1W6ZQR3"/>
<sequence length="365" mass="38443">MTQAISRRTIMAGAAALLSTSPTLVRAQDVLGGNAMTGAGSTFAYPVMSRWAQSYRRFIAGGGDFPMAGAGLDDAPTAQAIDYEPVGSMAGIMRAKDLDFGASDMPLPPKELGKLGLAQFPIVIGGVTVVANLAGIGPGQLKLDGPVLAGIFLGKIATWSDEAIKALNPGLNLPDAKITIVTRADGSGTTFNFTDYLCKVSRQFYDTVGSDLYVRWPGSVAAKGNEGVAQVVRATPNAIGYVELAQALRSNLSFALIENSAKTFIKPEPAAFQAAAASADWAAAGDFGLVLANAPGKQSYPITATVFVLMNKELPQGRARATLNFFRWALDKGANDAEQLGYVPLPEQLVKQVKAYWRENYKAGS</sequence>
<evidence type="ECO:0000256" key="2">
    <source>
        <dbReference type="ARBA" id="ARBA00008725"/>
    </source>
</evidence>
<dbReference type="STRING" id="1235591.CAK95_11245"/>
<dbReference type="InterPro" id="IPR024370">
    <property type="entry name" value="PBP_domain"/>
</dbReference>
<dbReference type="Proteomes" id="UP000194137">
    <property type="component" value="Chromosome"/>
</dbReference>
<keyword evidence="9" id="KW-1185">Reference proteome</keyword>
<reference evidence="8 9" key="1">
    <citation type="submission" date="2017-05" db="EMBL/GenBank/DDBJ databases">
        <title>Full genome sequence of Pseudorhodoplanes sinuspersici.</title>
        <authorList>
            <person name="Dastgheib S.M.M."/>
            <person name="Shavandi M."/>
            <person name="Tirandaz H."/>
        </authorList>
    </citation>
    <scope>NUCLEOTIDE SEQUENCE [LARGE SCALE GENOMIC DNA]</scope>
    <source>
        <strain evidence="8 9">RIPI110</strain>
    </source>
</reference>
<comment type="function">
    <text evidence="1 7">Part of the ABC transporter complex PstSACB involved in phosphate import.</text>
</comment>
<comment type="subunit">
    <text evidence="3 7">The complex is composed of two ATP-binding proteins (PstB), two transmembrane proteins (PstC and PstA) and a solute-binding protein (PstS).</text>
</comment>
<protein>
    <recommendedName>
        <fullName evidence="4 7">Phosphate-binding protein PstS</fullName>
    </recommendedName>
</protein>
<comment type="similarity">
    <text evidence="2 7">Belongs to the PstS family.</text>
</comment>
<evidence type="ECO:0000256" key="1">
    <source>
        <dbReference type="ARBA" id="ARBA00002841"/>
    </source>
</evidence>
<organism evidence="8 9">
    <name type="scientific">Pseudorhodoplanes sinuspersici</name>
    <dbReference type="NCBI Taxonomy" id="1235591"/>
    <lineage>
        <taxon>Bacteria</taxon>
        <taxon>Pseudomonadati</taxon>
        <taxon>Pseudomonadota</taxon>
        <taxon>Alphaproteobacteria</taxon>
        <taxon>Hyphomicrobiales</taxon>
        <taxon>Pseudorhodoplanes</taxon>
    </lineage>
</organism>
<dbReference type="CDD" id="cd13565">
    <property type="entry name" value="PBP2_PstS"/>
    <property type="match status" value="1"/>
</dbReference>
<evidence type="ECO:0000256" key="5">
    <source>
        <dbReference type="ARBA" id="ARBA00022448"/>
    </source>
</evidence>